<dbReference type="GO" id="GO:0033744">
    <property type="term" value="F:L-methionine:thioredoxin-disulfide S-oxidoreductase activity"/>
    <property type="evidence" value="ECO:0007669"/>
    <property type="project" value="RHEA"/>
</dbReference>
<dbReference type="PANTHER" id="PTHR43774">
    <property type="entry name" value="PEPTIDE METHIONINE SULFOXIDE REDUCTASE"/>
    <property type="match status" value="1"/>
</dbReference>
<dbReference type="NCBIfam" id="TIGR00401">
    <property type="entry name" value="msrA"/>
    <property type="match status" value="1"/>
</dbReference>
<dbReference type="GO" id="GO:0030153">
    <property type="term" value="P:bacteriocin immunity"/>
    <property type="evidence" value="ECO:0007669"/>
    <property type="project" value="InterPro"/>
</dbReference>
<feature type="active site" evidence="5">
    <location>
        <position position="103"/>
    </location>
</feature>
<comment type="catalytic activity">
    <reaction evidence="4 5">
        <text>[thioredoxin]-disulfide + L-methionine + H2O = L-methionine (S)-S-oxide + [thioredoxin]-dithiol</text>
        <dbReference type="Rhea" id="RHEA:19993"/>
        <dbReference type="Rhea" id="RHEA-COMP:10698"/>
        <dbReference type="Rhea" id="RHEA-COMP:10700"/>
        <dbReference type="ChEBI" id="CHEBI:15377"/>
        <dbReference type="ChEBI" id="CHEBI:29950"/>
        <dbReference type="ChEBI" id="CHEBI:50058"/>
        <dbReference type="ChEBI" id="CHEBI:57844"/>
        <dbReference type="ChEBI" id="CHEBI:58772"/>
        <dbReference type="EC" id="1.8.4.11"/>
    </reaction>
</comment>
<dbReference type="InterPro" id="IPR036509">
    <property type="entry name" value="Met_Sox_Rdtase_MsrA_sf"/>
</dbReference>
<dbReference type="AlphaFoldDB" id="A0A0R2KC93"/>
<dbReference type="PATRIC" id="fig|89059.3.peg.90"/>
<keyword evidence="2 5" id="KW-0560">Oxidoreductase</keyword>
<dbReference type="HAMAP" id="MF_01401">
    <property type="entry name" value="MsrA"/>
    <property type="match status" value="1"/>
</dbReference>
<dbReference type="EMBL" id="JQBK01000010">
    <property type="protein sequence ID" value="KRN86971.1"/>
    <property type="molecule type" value="Genomic_DNA"/>
</dbReference>
<dbReference type="RefSeq" id="WP_010495739.1">
    <property type="nucleotide sequence ID" value="NZ_JQBK01000010.1"/>
</dbReference>
<evidence type="ECO:0000313" key="7">
    <source>
        <dbReference type="EMBL" id="KRN86971.1"/>
    </source>
</evidence>
<dbReference type="GO" id="GO:0008113">
    <property type="term" value="F:peptide-methionine (S)-S-oxide reductase activity"/>
    <property type="evidence" value="ECO:0007669"/>
    <property type="project" value="UniProtKB-UniRule"/>
</dbReference>
<evidence type="ECO:0000313" key="8">
    <source>
        <dbReference type="Proteomes" id="UP000051491"/>
    </source>
</evidence>
<sequence length="272" mass="32015">MNKTETLQNLQTLLNNTATHEWEKQLLEQTRKKIQAGQEIKTSLEQLEFNLRPLALRNNLTPAVADFYLQLKGDPAGKMRFDYSIHYQRDPAFQERAIFSGGCFWCLVEPFNTKEGVKSVISGYTGGHLQHPSYEQVKTHKTGHIEAVEIIFDSRKINYQTILATYWRMIDPTDAEGQFDDRGNNYRPAIFYTTPEQKQIAEKSKSELQSSNKYVKPIIVPIEPAKTFWPAENYHQEFYKKFKTRYRHLERTRKQVLFLQHLHARIRTLFKK</sequence>
<feature type="domain" description="Peptide methionine sulphoxide reductase MsrA" evidence="6">
    <location>
        <begin position="97"/>
        <end position="248"/>
    </location>
</feature>
<dbReference type="EC" id="1.8.4.11" evidence="5"/>
<comment type="function">
    <text evidence="5">Has an important function as a repair enzyme for proteins that have been inactivated by oxidation. Catalyzes the reversible oxidation-reduction of methionine sulfoxide in proteins to methionine.</text>
</comment>
<dbReference type="Pfam" id="PF01625">
    <property type="entry name" value="PMSR"/>
    <property type="match status" value="1"/>
</dbReference>
<dbReference type="CDD" id="cd21059">
    <property type="entry name" value="LciA-like"/>
    <property type="match status" value="1"/>
</dbReference>
<dbReference type="Proteomes" id="UP000051491">
    <property type="component" value="Unassembled WGS sequence"/>
</dbReference>
<evidence type="ECO:0000256" key="4">
    <source>
        <dbReference type="ARBA" id="ARBA00048782"/>
    </source>
</evidence>
<comment type="caution">
    <text evidence="7">The sequence shown here is derived from an EMBL/GenBank/DDBJ whole genome shotgun (WGS) entry which is preliminary data.</text>
</comment>
<dbReference type="OrthoDB" id="4174719at2"/>
<comment type="catalytic activity">
    <reaction evidence="3 5">
        <text>L-methionyl-[protein] + [thioredoxin]-disulfide + H2O = L-methionyl-(S)-S-oxide-[protein] + [thioredoxin]-dithiol</text>
        <dbReference type="Rhea" id="RHEA:14217"/>
        <dbReference type="Rhea" id="RHEA-COMP:10698"/>
        <dbReference type="Rhea" id="RHEA-COMP:10700"/>
        <dbReference type="Rhea" id="RHEA-COMP:12313"/>
        <dbReference type="Rhea" id="RHEA-COMP:12315"/>
        <dbReference type="ChEBI" id="CHEBI:15377"/>
        <dbReference type="ChEBI" id="CHEBI:16044"/>
        <dbReference type="ChEBI" id="CHEBI:29950"/>
        <dbReference type="ChEBI" id="CHEBI:44120"/>
        <dbReference type="ChEBI" id="CHEBI:50058"/>
        <dbReference type="EC" id="1.8.4.11"/>
    </reaction>
</comment>
<dbReference type="SUPFAM" id="SSF55068">
    <property type="entry name" value="Peptide methionine sulfoxide reductase"/>
    <property type="match status" value="1"/>
</dbReference>
<evidence type="ECO:0000256" key="5">
    <source>
        <dbReference type="HAMAP-Rule" id="MF_01401"/>
    </source>
</evidence>
<dbReference type="InterPro" id="IPR002569">
    <property type="entry name" value="Met_Sox_Rdtase_MsrA_dom"/>
</dbReference>
<accession>A0A0R2KC93</accession>
<name>A0A0R2KC93_9LACO</name>
<reference evidence="7 8" key="1">
    <citation type="journal article" date="2015" name="Genome Announc.">
        <title>Expanding the biotechnology potential of lactobacilli through comparative genomics of 213 strains and associated genera.</title>
        <authorList>
            <person name="Sun Z."/>
            <person name="Harris H.M."/>
            <person name="McCann A."/>
            <person name="Guo C."/>
            <person name="Argimon S."/>
            <person name="Zhang W."/>
            <person name="Yang X."/>
            <person name="Jeffery I.B."/>
            <person name="Cooney J.C."/>
            <person name="Kagawa T.F."/>
            <person name="Liu W."/>
            <person name="Song Y."/>
            <person name="Salvetti E."/>
            <person name="Wrobel A."/>
            <person name="Rasinkangas P."/>
            <person name="Parkhill J."/>
            <person name="Rea M.C."/>
            <person name="O'Sullivan O."/>
            <person name="Ritari J."/>
            <person name="Douillard F.P."/>
            <person name="Paul Ross R."/>
            <person name="Yang R."/>
            <person name="Briner A.E."/>
            <person name="Felis G.E."/>
            <person name="de Vos W.M."/>
            <person name="Barrangou R."/>
            <person name="Klaenhammer T.R."/>
            <person name="Caufield P.W."/>
            <person name="Cui Y."/>
            <person name="Zhang H."/>
            <person name="O'Toole P.W."/>
        </authorList>
    </citation>
    <scope>NUCLEOTIDE SEQUENCE [LARGE SCALE GENOMIC DNA]</scope>
    <source>
        <strain evidence="7 8">DSM 15353</strain>
    </source>
</reference>
<protein>
    <recommendedName>
        <fullName evidence="5">Peptide methionine sulfoxide reductase MsrA</fullName>
        <shortName evidence="5">Protein-methionine-S-oxide reductase</shortName>
        <ecNumber evidence="5">1.8.4.11</ecNumber>
    </recommendedName>
    <alternativeName>
        <fullName evidence="5">Peptide-methionine (S)-S-oxide reductase</fullName>
        <shortName evidence="5">Peptide Met(O) reductase</shortName>
    </alternativeName>
</protein>
<comment type="similarity">
    <text evidence="1 5">Belongs to the MsrA Met sulfoxide reductase family.</text>
</comment>
<proteinExistence type="inferred from homology"/>
<dbReference type="STRING" id="89059.LAC1533_2355"/>
<dbReference type="PANTHER" id="PTHR43774:SF1">
    <property type="entry name" value="PEPTIDE METHIONINE SULFOXIDE REDUCTASE MSRA 2"/>
    <property type="match status" value="1"/>
</dbReference>
<dbReference type="InterPro" id="IPR015046">
    <property type="entry name" value="LciA_Immunity-like"/>
</dbReference>
<evidence type="ECO:0000259" key="6">
    <source>
        <dbReference type="Pfam" id="PF01625"/>
    </source>
</evidence>
<gene>
    <name evidence="5" type="primary">msrA</name>
    <name evidence="7" type="ORF">IV43_GL000088</name>
</gene>
<dbReference type="Pfam" id="PF08951">
    <property type="entry name" value="EntA_Immun"/>
    <property type="match status" value="1"/>
</dbReference>
<organism evidence="7 8">
    <name type="scientific">Ligilactobacillus acidipiscis</name>
    <dbReference type="NCBI Taxonomy" id="89059"/>
    <lineage>
        <taxon>Bacteria</taxon>
        <taxon>Bacillati</taxon>
        <taxon>Bacillota</taxon>
        <taxon>Bacilli</taxon>
        <taxon>Lactobacillales</taxon>
        <taxon>Lactobacillaceae</taxon>
        <taxon>Ligilactobacillus</taxon>
    </lineage>
</organism>
<evidence type="ECO:0000256" key="3">
    <source>
        <dbReference type="ARBA" id="ARBA00047806"/>
    </source>
</evidence>
<dbReference type="Gene3D" id="3.30.1060.10">
    <property type="entry name" value="Peptide methionine sulphoxide reductase MsrA"/>
    <property type="match status" value="1"/>
</dbReference>
<evidence type="ECO:0000256" key="2">
    <source>
        <dbReference type="ARBA" id="ARBA00023002"/>
    </source>
</evidence>
<evidence type="ECO:0000256" key="1">
    <source>
        <dbReference type="ARBA" id="ARBA00005591"/>
    </source>
</evidence>